<protein>
    <submittedName>
        <fullName evidence="1">Uncharacterized protein</fullName>
    </submittedName>
</protein>
<accession>R0LQY9</accession>
<dbReference type="EMBL" id="KB742929">
    <property type="protein sequence ID" value="EOB02818.1"/>
    <property type="molecule type" value="Genomic_DNA"/>
</dbReference>
<name>R0LQY9_ANAPL</name>
<reference evidence="2" key="1">
    <citation type="journal article" date="2013" name="Nat. Genet.">
        <title>The duck genome and transcriptome provide insight into an avian influenza virus reservoir species.</title>
        <authorList>
            <person name="Huang Y."/>
            <person name="Li Y."/>
            <person name="Burt D.W."/>
            <person name="Chen H."/>
            <person name="Zhang Y."/>
            <person name="Qian W."/>
            <person name="Kim H."/>
            <person name="Gan S."/>
            <person name="Zhao Y."/>
            <person name="Li J."/>
            <person name="Yi K."/>
            <person name="Feng H."/>
            <person name="Zhu P."/>
            <person name="Li B."/>
            <person name="Liu Q."/>
            <person name="Fairley S."/>
            <person name="Magor K.E."/>
            <person name="Du Z."/>
            <person name="Hu X."/>
            <person name="Goodman L."/>
            <person name="Tafer H."/>
            <person name="Vignal A."/>
            <person name="Lee T."/>
            <person name="Kim K.W."/>
            <person name="Sheng Z."/>
            <person name="An Y."/>
            <person name="Searle S."/>
            <person name="Herrero J."/>
            <person name="Groenen M.A."/>
            <person name="Crooijmans R.P."/>
            <person name="Faraut T."/>
            <person name="Cai Q."/>
            <person name="Webster R.G."/>
            <person name="Aldridge J.R."/>
            <person name="Warren W.C."/>
            <person name="Bartschat S."/>
            <person name="Kehr S."/>
            <person name="Marz M."/>
            <person name="Stadler P.F."/>
            <person name="Smith J."/>
            <person name="Kraus R.H."/>
            <person name="Zhao Y."/>
            <person name="Ren L."/>
            <person name="Fei J."/>
            <person name="Morisson M."/>
            <person name="Kaiser P."/>
            <person name="Griffin D.K."/>
            <person name="Rao M."/>
            <person name="Pitel F."/>
            <person name="Wang J."/>
            <person name="Li N."/>
        </authorList>
    </citation>
    <scope>NUCLEOTIDE SEQUENCE [LARGE SCALE GENOMIC DNA]</scope>
</reference>
<dbReference type="Gene3D" id="3.90.228.10">
    <property type="match status" value="1"/>
</dbReference>
<organism evidence="1 2">
    <name type="scientific">Anas platyrhynchos</name>
    <name type="common">Mallard</name>
    <name type="synonym">Anas boschas</name>
    <dbReference type="NCBI Taxonomy" id="8839"/>
    <lineage>
        <taxon>Eukaryota</taxon>
        <taxon>Metazoa</taxon>
        <taxon>Chordata</taxon>
        <taxon>Craniata</taxon>
        <taxon>Vertebrata</taxon>
        <taxon>Euteleostomi</taxon>
        <taxon>Archelosauria</taxon>
        <taxon>Archosauria</taxon>
        <taxon>Dinosauria</taxon>
        <taxon>Saurischia</taxon>
        <taxon>Theropoda</taxon>
        <taxon>Coelurosauria</taxon>
        <taxon>Aves</taxon>
        <taxon>Neognathae</taxon>
        <taxon>Galloanserae</taxon>
        <taxon>Anseriformes</taxon>
        <taxon>Anatidae</taxon>
        <taxon>Anatinae</taxon>
        <taxon>Anas</taxon>
    </lineage>
</organism>
<dbReference type="Proteomes" id="UP000296049">
    <property type="component" value="Unassembled WGS sequence"/>
</dbReference>
<evidence type="ECO:0000313" key="2">
    <source>
        <dbReference type="Proteomes" id="UP000296049"/>
    </source>
</evidence>
<gene>
    <name evidence="1" type="ORF">Anapl_00937</name>
</gene>
<keyword evidence="2" id="KW-1185">Reference proteome</keyword>
<evidence type="ECO:0000313" key="1">
    <source>
        <dbReference type="EMBL" id="EOB02818.1"/>
    </source>
</evidence>
<sequence>MPKPVKLKKYMYVARVLVGEYSQGYKGSVTPAAKSAGNTVDLYDSSTDNPFKLAHFILAEVRTLTALQKTGKTLPITGCAMTQQLLTGKHSFSRPKYGTLKKITPAIAMRGRLWH</sequence>
<proteinExistence type="predicted"/>
<dbReference type="AlphaFoldDB" id="R0LQY9"/>